<dbReference type="Proteomes" id="UP000178336">
    <property type="component" value="Unassembled WGS sequence"/>
</dbReference>
<sequence length="160" mass="17802">MMIKITKYKLRGQSMIEVVIGLGVVVLLAISLVTTSLITQRTSRSARNNSQATKLAQETLEQIRIYRDHRGFNALSEGSCYILNATDADPLNWSLNSVAPPCPVGEAITLNSTLFNRYLIIEPDNSNANKKIITVSITWEDSAGKQNVTDQTILTKWDYI</sequence>
<protein>
    <recommendedName>
        <fullName evidence="3">Type II secretion system protein</fullName>
    </recommendedName>
</protein>
<reference evidence="1 2" key="1">
    <citation type="journal article" date="2016" name="Nat. Commun.">
        <title>Thousands of microbial genomes shed light on interconnected biogeochemical processes in an aquifer system.</title>
        <authorList>
            <person name="Anantharaman K."/>
            <person name="Brown C.T."/>
            <person name="Hug L.A."/>
            <person name="Sharon I."/>
            <person name="Castelle C.J."/>
            <person name="Probst A.J."/>
            <person name="Thomas B.C."/>
            <person name="Singh A."/>
            <person name="Wilkins M.J."/>
            <person name="Karaoz U."/>
            <person name="Brodie E.L."/>
            <person name="Williams K.H."/>
            <person name="Hubbard S.S."/>
            <person name="Banfield J.F."/>
        </authorList>
    </citation>
    <scope>NUCLEOTIDE SEQUENCE [LARGE SCALE GENOMIC DNA]</scope>
</reference>
<accession>A0A1F5GV49</accession>
<evidence type="ECO:0000313" key="1">
    <source>
        <dbReference type="EMBL" id="OGD95637.1"/>
    </source>
</evidence>
<dbReference type="STRING" id="1797724.A3A48_01100"/>
<dbReference type="AlphaFoldDB" id="A0A1F5GV49"/>
<dbReference type="EMBL" id="MFBN01000014">
    <property type="protein sequence ID" value="OGD95637.1"/>
    <property type="molecule type" value="Genomic_DNA"/>
</dbReference>
<comment type="caution">
    <text evidence="1">The sequence shown here is derived from an EMBL/GenBank/DDBJ whole genome shotgun (WGS) entry which is preliminary data.</text>
</comment>
<gene>
    <name evidence="1" type="ORF">A3A48_01100</name>
</gene>
<evidence type="ECO:0000313" key="2">
    <source>
        <dbReference type="Proteomes" id="UP000178336"/>
    </source>
</evidence>
<organism evidence="1 2">
    <name type="scientific">Candidatus Curtissbacteria bacterium RIFCSPLOWO2_01_FULL_37_9</name>
    <dbReference type="NCBI Taxonomy" id="1797724"/>
    <lineage>
        <taxon>Bacteria</taxon>
        <taxon>Candidatus Curtissiibacteriota</taxon>
    </lineage>
</organism>
<proteinExistence type="predicted"/>
<evidence type="ECO:0008006" key="3">
    <source>
        <dbReference type="Google" id="ProtNLM"/>
    </source>
</evidence>
<name>A0A1F5GV49_9BACT</name>